<evidence type="ECO:0000313" key="2">
    <source>
        <dbReference type="Proteomes" id="UP001062846"/>
    </source>
</evidence>
<gene>
    <name evidence="1" type="ORF">RHMOL_Rhmol03G0271200</name>
</gene>
<accession>A0ACC0PK99</accession>
<reference evidence="1" key="1">
    <citation type="submission" date="2022-02" db="EMBL/GenBank/DDBJ databases">
        <title>Plant Genome Project.</title>
        <authorList>
            <person name="Zhang R.-G."/>
        </authorList>
    </citation>
    <scope>NUCLEOTIDE SEQUENCE</scope>
    <source>
        <strain evidence="1">AT1</strain>
    </source>
</reference>
<name>A0ACC0PK99_RHOML</name>
<dbReference type="EMBL" id="CM046390">
    <property type="protein sequence ID" value="KAI8565581.1"/>
    <property type="molecule type" value="Genomic_DNA"/>
</dbReference>
<organism evidence="1 2">
    <name type="scientific">Rhododendron molle</name>
    <name type="common">Chinese azalea</name>
    <name type="synonym">Azalea mollis</name>
    <dbReference type="NCBI Taxonomy" id="49168"/>
    <lineage>
        <taxon>Eukaryota</taxon>
        <taxon>Viridiplantae</taxon>
        <taxon>Streptophyta</taxon>
        <taxon>Embryophyta</taxon>
        <taxon>Tracheophyta</taxon>
        <taxon>Spermatophyta</taxon>
        <taxon>Magnoliopsida</taxon>
        <taxon>eudicotyledons</taxon>
        <taxon>Gunneridae</taxon>
        <taxon>Pentapetalae</taxon>
        <taxon>asterids</taxon>
        <taxon>Ericales</taxon>
        <taxon>Ericaceae</taxon>
        <taxon>Ericoideae</taxon>
        <taxon>Rhodoreae</taxon>
        <taxon>Rhododendron</taxon>
    </lineage>
</organism>
<evidence type="ECO:0000313" key="1">
    <source>
        <dbReference type="EMBL" id="KAI8565581.1"/>
    </source>
</evidence>
<sequence>MWVGGIVYEGESLMKGRGAGELTAGVSEKGSNPFAGVCLWDSWCGVFVRMEGVGQTMVRGLSVGGLYVIFSDADMVLLLLRVLLLLLCCDDLVMLMLLLLRNVTDNVKGVMWVDGIVYEGESLMKGRGAGELTAGVSEKGAHPFASVCLWDSWGRVFVRMEGVGQTMARGLSVEGCLLQQRNVAKGYCLIEVAA</sequence>
<dbReference type="Proteomes" id="UP001062846">
    <property type="component" value="Chromosome 3"/>
</dbReference>
<keyword evidence="2" id="KW-1185">Reference proteome</keyword>
<proteinExistence type="predicted"/>
<comment type="caution">
    <text evidence="1">The sequence shown here is derived from an EMBL/GenBank/DDBJ whole genome shotgun (WGS) entry which is preliminary data.</text>
</comment>
<protein>
    <submittedName>
        <fullName evidence="1">Uncharacterized protein</fullName>
    </submittedName>
</protein>